<evidence type="ECO:0000313" key="2">
    <source>
        <dbReference type="Proteomes" id="UP000815677"/>
    </source>
</evidence>
<proteinExistence type="predicted"/>
<name>A0ABQ0LPB3_MYCCL</name>
<organism evidence="1 2">
    <name type="scientific">Mycena chlorophos</name>
    <name type="common">Agaric fungus</name>
    <name type="synonym">Agaricus chlorophos</name>
    <dbReference type="NCBI Taxonomy" id="658473"/>
    <lineage>
        <taxon>Eukaryota</taxon>
        <taxon>Fungi</taxon>
        <taxon>Dikarya</taxon>
        <taxon>Basidiomycota</taxon>
        <taxon>Agaricomycotina</taxon>
        <taxon>Agaricomycetes</taxon>
        <taxon>Agaricomycetidae</taxon>
        <taxon>Agaricales</taxon>
        <taxon>Marasmiineae</taxon>
        <taxon>Mycenaceae</taxon>
        <taxon>Mycena</taxon>
    </lineage>
</organism>
<dbReference type="EMBL" id="DF847977">
    <property type="protein sequence ID" value="GAT52857.1"/>
    <property type="molecule type" value="Genomic_DNA"/>
</dbReference>
<sequence>MPWIVQEWAKRILDAFPVRRRVVLSSRRAVAADLARARRKLEGSCPGARRPPTTHSFAYRRCLGLVRLLQAQDLVVDIVPSTTRRL</sequence>
<gene>
    <name evidence="1" type="ORF">MCHLO_09868</name>
</gene>
<reference evidence="1" key="1">
    <citation type="submission" date="2014-09" db="EMBL/GenBank/DDBJ databases">
        <title>Genome sequence of the luminous mushroom Mycena chlorophos for searching fungal bioluminescence genes.</title>
        <authorList>
            <person name="Tanaka Y."/>
            <person name="Kasuga D."/>
            <person name="Oba Y."/>
            <person name="Hase S."/>
            <person name="Sato K."/>
            <person name="Oba Y."/>
            <person name="Sakakibara Y."/>
        </authorList>
    </citation>
    <scope>NUCLEOTIDE SEQUENCE</scope>
</reference>
<protein>
    <submittedName>
        <fullName evidence="1">Uncharacterized protein</fullName>
    </submittedName>
</protein>
<evidence type="ECO:0000313" key="1">
    <source>
        <dbReference type="EMBL" id="GAT52857.1"/>
    </source>
</evidence>
<keyword evidence="2" id="KW-1185">Reference proteome</keyword>
<accession>A0ABQ0LPB3</accession>
<dbReference type="Proteomes" id="UP000815677">
    <property type="component" value="Unassembled WGS sequence"/>
</dbReference>